<dbReference type="RefSeq" id="WP_323336618.1">
    <property type="nucleotide sequence ID" value="NZ_JAYFSI010000018.1"/>
</dbReference>
<feature type="transmembrane region" description="Helical" evidence="5">
    <location>
        <begin position="97"/>
        <end position="118"/>
    </location>
</feature>
<feature type="transmembrane region" description="Helical" evidence="5">
    <location>
        <begin position="541"/>
        <end position="563"/>
    </location>
</feature>
<dbReference type="Gene3D" id="3.30.565.10">
    <property type="entry name" value="Histidine kinase-like ATPase, C-terminal domain"/>
    <property type="match status" value="2"/>
</dbReference>
<evidence type="ECO:0000313" key="8">
    <source>
        <dbReference type="Proteomes" id="UP001304298"/>
    </source>
</evidence>
<dbReference type="Pfam" id="PF07730">
    <property type="entry name" value="HisKA_3"/>
    <property type="match status" value="2"/>
</dbReference>
<sequence length="783" mass="84261">MSPVAALEPTPGQSATAAPRGTTGVDRRPRLATYLAAGIIVVVIAGFSVIGIANLLLLSASVDVIHGVYGLLGITALLAIQLLWFSRPTARLRSRTGHVLFAVMVVLAYLPIPVFGILWADMPDFVGGAALLVLPSRWAWPALAATCASVIWIYQAFDQDLLSTIYGGLAMLVYSLVFYLLARLARMVHELHLARTELAQRAVAEQRLAFARDLHDLLGLSLSAIALRGELVHRLMRKSAERAKEELAEITATAQRTLSDVRAVSHGYRELSLEKESRTAESLLGASEIAVQVHLDQDDLPVQARTLLARVLREGVTNVLRYSDVEHCQINVRQHDGKVTLEIVNDGVTAGQEALEPGSKLTKLPEEVAALGGTATAEAGPDGRFTLRVELPLPTVLDRPAGDAAGPEPAAESRRIRLLLPVVMSLLGAGAVVHELQLTTEPWRIALVAGPVTALLALQFSYFNRPSTVLRTAQSYAMLFVQACLIYLPLVALGKDWASVLGLLLGSALLVMPPAVGWLFFLINIAAYAEIQRLTGAGPAATVFYTVAAVMIGLAVFGLLWLARLVTELDETRRRLAEMALAEERLRFARDLHDLLGMSLSAIALKSELTARVLPLDRGRATEELVEVLQLTRQALSDVRSVASGYRELSLDNESRAARSVLVAADVRVRMEMLHDELPTPVRTVLAVVLREGVTNVLRHSSVESCEIAMRRSDSGVTLEIVNDGVNGTDPSPAPAATDGASREVSPGTGIGNLTHRVTDLGGQLTAGVEADGRFRLRAVVPV</sequence>
<evidence type="ECO:0000313" key="7">
    <source>
        <dbReference type="EMBL" id="MEA5366975.1"/>
    </source>
</evidence>
<feature type="transmembrane region" description="Helical" evidence="5">
    <location>
        <begin position="164"/>
        <end position="182"/>
    </location>
</feature>
<dbReference type="CDD" id="cd16917">
    <property type="entry name" value="HATPase_UhpB-NarQ-NarX-like"/>
    <property type="match status" value="2"/>
</dbReference>
<evidence type="ECO:0000256" key="4">
    <source>
        <dbReference type="SAM" id="MobiDB-lite"/>
    </source>
</evidence>
<dbReference type="InterPro" id="IPR011712">
    <property type="entry name" value="Sig_transdc_His_kin_sub3_dim/P"/>
</dbReference>
<organism evidence="7 8">
    <name type="scientific">Amycolatopsis heterodermiae</name>
    <dbReference type="NCBI Taxonomy" id="3110235"/>
    <lineage>
        <taxon>Bacteria</taxon>
        <taxon>Bacillati</taxon>
        <taxon>Actinomycetota</taxon>
        <taxon>Actinomycetes</taxon>
        <taxon>Pseudonocardiales</taxon>
        <taxon>Pseudonocardiaceae</taxon>
        <taxon>Amycolatopsis</taxon>
    </lineage>
</organism>
<keyword evidence="1" id="KW-0808">Transferase</keyword>
<name>A0ABU5RKZ2_9PSEU</name>
<dbReference type="EMBL" id="JAYFSI010000018">
    <property type="protein sequence ID" value="MEA5366975.1"/>
    <property type="molecule type" value="Genomic_DNA"/>
</dbReference>
<reference evidence="7 8" key="1">
    <citation type="submission" date="2023-12" db="EMBL/GenBank/DDBJ databases">
        <title>Amycolatopsis sp. V23-08.</title>
        <authorList>
            <person name="Somphong A."/>
        </authorList>
    </citation>
    <scope>NUCLEOTIDE SEQUENCE [LARGE SCALE GENOMIC DNA]</scope>
    <source>
        <strain evidence="7 8">V23-08</strain>
    </source>
</reference>
<protein>
    <submittedName>
        <fullName evidence="7">Histidine kinase</fullName>
    </submittedName>
</protein>
<feature type="transmembrane region" description="Helical" evidence="5">
    <location>
        <begin position="64"/>
        <end position="85"/>
    </location>
</feature>
<keyword evidence="3" id="KW-0902">Two-component regulatory system</keyword>
<evidence type="ECO:0000256" key="3">
    <source>
        <dbReference type="ARBA" id="ARBA00023012"/>
    </source>
</evidence>
<feature type="transmembrane region" description="Helical" evidence="5">
    <location>
        <begin position="475"/>
        <end position="494"/>
    </location>
</feature>
<keyword evidence="8" id="KW-1185">Reference proteome</keyword>
<keyword evidence="2 7" id="KW-0418">Kinase</keyword>
<feature type="domain" description="Signal transduction histidine kinase subgroup 3 dimerisation and phosphoacceptor" evidence="6">
    <location>
        <begin position="584"/>
        <end position="648"/>
    </location>
</feature>
<keyword evidence="5" id="KW-0472">Membrane</keyword>
<dbReference type="InterPro" id="IPR036890">
    <property type="entry name" value="HATPase_C_sf"/>
</dbReference>
<feature type="region of interest" description="Disordered" evidence="4">
    <location>
        <begin position="724"/>
        <end position="750"/>
    </location>
</feature>
<evidence type="ECO:0000256" key="2">
    <source>
        <dbReference type="ARBA" id="ARBA00022777"/>
    </source>
</evidence>
<feature type="transmembrane region" description="Helical" evidence="5">
    <location>
        <begin position="138"/>
        <end position="157"/>
    </location>
</feature>
<dbReference type="GO" id="GO:0016301">
    <property type="term" value="F:kinase activity"/>
    <property type="evidence" value="ECO:0007669"/>
    <property type="project" value="UniProtKB-KW"/>
</dbReference>
<dbReference type="InterPro" id="IPR050482">
    <property type="entry name" value="Sensor_HK_TwoCompSys"/>
</dbReference>
<evidence type="ECO:0000256" key="1">
    <source>
        <dbReference type="ARBA" id="ARBA00022679"/>
    </source>
</evidence>
<dbReference type="SUPFAM" id="SSF55874">
    <property type="entry name" value="ATPase domain of HSP90 chaperone/DNA topoisomerase II/histidine kinase"/>
    <property type="match status" value="2"/>
</dbReference>
<gene>
    <name evidence="7" type="ORF">VA596_46110</name>
</gene>
<feature type="transmembrane region" description="Helical" evidence="5">
    <location>
        <begin position="34"/>
        <end position="58"/>
    </location>
</feature>
<dbReference type="PANTHER" id="PTHR24421">
    <property type="entry name" value="NITRATE/NITRITE SENSOR PROTEIN NARX-RELATED"/>
    <property type="match status" value="1"/>
</dbReference>
<evidence type="ECO:0000256" key="5">
    <source>
        <dbReference type="SAM" id="Phobius"/>
    </source>
</evidence>
<accession>A0ABU5RKZ2</accession>
<keyword evidence="5" id="KW-1133">Transmembrane helix</keyword>
<feature type="domain" description="Signal transduction histidine kinase subgroup 3 dimerisation and phosphoacceptor" evidence="6">
    <location>
        <begin position="207"/>
        <end position="271"/>
    </location>
</feature>
<keyword evidence="5" id="KW-0812">Transmembrane</keyword>
<evidence type="ECO:0000259" key="6">
    <source>
        <dbReference type="Pfam" id="PF07730"/>
    </source>
</evidence>
<comment type="caution">
    <text evidence="7">The sequence shown here is derived from an EMBL/GenBank/DDBJ whole genome shotgun (WGS) entry which is preliminary data.</text>
</comment>
<feature type="region of interest" description="Disordered" evidence="4">
    <location>
        <begin position="1"/>
        <end position="24"/>
    </location>
</feature>
<proteinExistence type="predicted"/>
<feature type="transmembrane region" description="Helical" evidence="5">
    <location>
        <begin position="500"/>
        <end position="529"/>
    </location>
</feature>
<dbReference type="Gene3D" id="1.20.5.1930">
    <property type="match status" value="2"/>
</dbReference>
<dbReference type="Proteomes" id="UP001304298">
    <property type="component" value="Unassembled WGS sequence"/>
</dbReference>
<dbReference type="PANTHER" id="PTHR24421:SF63">
    <property type="entry name" value="SENSOR HISTIDINE KINASE DESK"/>
    <property type="match status" value="1"/>
</dbReference>